<dbReference type="Gene3D" id="3.30.230.10">
    <property type="match status" value="1"/>
</dbReference>
<gene>
    <name evidence="1" type="ORF">IC612_03335</name>
</gene>
<keyword evidence="1" id="KW-0687">Ribonucleoprotein</keyword>
<dbReference type="EMBL" id="JADKYY010000003">
    <property type="protein sequence ID" value="MBF5026829.1"/>
    <property type="molecule type" value="Genomic_DNA"/>
</dbReference>
<reference evidence="1" key="1">
    <citation type="submission" date="2020-11" db="EMBL/GenBank/DDBJ databases">
        <title>Genome seq and assembly of Planobacterium sp.</title>
        <authorList>
            <person name="Chhetri G."/>
        </authorList>
    </citation>
    <scope>NUCLEOTIDE SEQUENCE</scope>
    <source>
        <strain evidence="1">GCR5</strain>
    </source>
</reference>
<keyword evidence="1" id="KW-0689">Ribosomal protein</keyword>
<comment type="caution">
    <text evidence="1">The sequence shown here is derived from an EMBL/GenBank/DDBJ whole genome shotgun (WGS) entry which is preliminary data.</text>
</comment>
<name>A0A931EB33_9FLAO</name>
<evidence type="ECO:0000313" key="1">
    <source>
        <dbReference type="EMBL" id="MBF5026829.1"/>
    </source>
</evidence>
<keyword evidence="2" id="KW-1185">Reference proteome</keyword>
<evidence type="ECO:0000313" key="2">
    <source>
        <dbReference type="Proteomes" id="UP000694480"/>
    </source>
</evidence>
<dbReference type="InterPro" id="IPR020568">
    <property type="entry name" value="Ribosomal_Su5_D2-typ_SF"/>
</dbReference>
<dbReference type="GO" id="GO:0005840">
    <property type="term" value="C:ribosome"/>
    <property type="evidence" value="ECO:0007669"/>
    <property type="project" value="UniProtKB-KW"/>
</dbReference>
<protein>
    <submittedName>
        <fullName evidence="1">30S ribosomal protein S6</fullName>
    </submittedName>
</protein>
<accession>A0A931EB33</accession>
<dbReference type="SUPFAM" id="SSF54211">
    <property type="entry name" value="Ribosomal protein S5 domain 2-like"/>
    <property type="match status" value="1"/>
</dbReference>
<dbReference type="InterPro" id="IPR047765">
    <property type="entry name" value="GHMP_GYDIA-like"/>
</dbReference>
<dbReference type="AlphaFoldDB" id="A0A931EB33"/>
<dbReference type="NCBIfam" id="NF040656">
    <property type="entry name" value="GHMP_GYDIA"/>
    <property type="match status" value="1"/>
</dbReference>
<dbReference type="Proteomes" id="UP000694480">
    <property type="component" value="Unassembled WGS sequence"/>
</dbReference>
<sequence>MATTRLRTPGKLLLTGEYAVLDGAIGFAVPTRLGQTLEVESDFDGKYIQWNAFHQEKHWLTVQFEITTLRITSTNNQKAAEFVASLLHTVARKNPNLFDNPLCITTRLEFPAHYGLGSSSTLIANVARWAGVDPYELNEDVLGGSGYDIAVALHGTPLTYQLYKGKRMVEEVDFKPSFIKELLFVPLNTKQDSREGINRYRKQPYSSHLIAHLSEITNYTINCTNLHEFGNLMESHELALSSFLGLKTVKQERFSDIPVFVKSLGAWGGDFVMTQRFSGFEDYFHEKGFHSVFTWGDLIA</sequence>
<organism evidence="1 2">
    <name type="scientific">Planobacterium oryzisoli</name>
    <dbReference type="NCBI Taxonomy" id="2771435"/>
    <lineage>
        <taxon>Bacteria</taxon>
        <taxon>Pseudomonadati</taxon>
        <taxon>Bacteroidota</taxon>
        <taxon>Flavobacteriia</taxon>
        <taxon>Flavobacteriales</taxon>
        <taxon>Weeksellaceae</taxon>
        <taxon>Chryseobacterium group</taxon>
        <taxon>Chryseobacterium</taxon>
    </lineage>
</organism>
<proteinExistence type="predicted"/>
<dbReference type="InterPro" id="IPR014721">
    <property type="entry name" value="Ribsml_uS5_D2-typ_fold_subgr"/>
</dbReference>
<dbReference type="RefSeq" id="WP_194738758.1">
    <property type="nucleotide sequence ID" value="NZ_JADKYY010000003.1"/>
</dbReference>